<dbReference type="PANTHER" id="PTHR10357">
    <property type="entry name" value="ALPHA-AMYLASE FAMILY MEMBER"/>
    <property type="match status" value="1"/>
</dbReference>
<dbReference type="AlphaFoldDB" id="A0A3M2J3G4"/>
<evidence type="ECO:0000256" key="5">
    <source>
        <dbReference type="ARBA" id="ARBA00023235"/>
    </source>
</evidence>
<evidence type="ECO:0000256" key="6">
    <source>
        <dbReference type="RuleBase" id="RU361134"/>
    </source>
</evidence>
<keyword evidence="4" id="KW-0106">Calcium</keyword>
<dbReference type="EC" id="3.2.1.1" evidence="6"/>
<feature type="domain" description="Glycosyl hydrolase family 13 catalytic" evidence="8">
    <location>
        <begin position="49"/>
        <end position="449"/>
    </location>
</feature>
<dbReference type="Gene3D" id="3.20.20.80">
    <property type="entry name" value="Glycosidases"/>
    <property type="match status" value="1"/>
</dbReference>
<name>A0A3M2J3G4_9CELL</name>
<evidence type="ECO:0000256" key="2">
    <source>
        <dbReference type="ARBA" id="ARBA00005496"/>
    </source>
</evidence>
<keyword evidence="6" id="KW-0119">Carbohydrate metabolism</keyword>
<sequence>MPGSAPAAPPTGQIAVSALPPRRQPAVPVPGGGGLSDDPEWYRTAVFYEVMIRSFSDSDGSGSGDLRGLRDRLDYLQWLGVDCLWLPPFYPSPLRDGGYDVSDYTAVAAQYGTVEDFTELVAAAHERGMRVVVDLVMNHSSDQHPWFQASRSDPEGPYGDFYVWSDDATRYQDARIIFVDTETSNWTFDPVRRQYFWHRFFSHQPDLNFDNPRVVEAMHDVARFWLRLGVDGFRLDAVPYLYERDGTNCENLPETHRFLRDLRAMIDREFPGRIMLAEANQWPEDVVHYFGTEAEPECHMCFHFPVMPRIYYSLRDQRATSIVDILADTPAIPGGGQWSTFLRNHDELTLEMVSTEERASMYGWYAPDSRMRANIGIRRRLAPLLDDSRKEIELAHALLLSLPGSPCLYYGDEIGMGDNIWLPDRDAVRTPMQWTPDRNSGFSTSDPGKLYLPVIQSLVHHYNNVNVEAQIAQSTSLLHWVRGMLAVRRQHPALGLGTFEVVTGDNDAVLAFLRRSPDETLLCVANLASTARATTLRLPAALAGSQLRDVFGGAGFPDVGADGTATFTLGSRDFYWLAVTTP</sequence>
<dbReference type="PANTHER" id="PTHR10357:SF219">
    <property type="entry name" value="MALTOSE ALPHA-D-GLUCOSYLTRANSFERASE"/>
    <property type="match status" value="1"/>
</dbReference>
<feature type="region of interest" description="Disordered" evidence="7">
    <location>
        <begin position="1"/>
        <end position="35"/>
    </location>
</feature>
<keyword evidence="6" id="KW-0378">Hydrolase</keyword>
<keyword evidence="3" id="KW-0479">Metal-binding</keyword>
<dbReference type="GO" id="GO:0005975">
    <property type="term" value="P:carbohydrate metabolic process"/>
    <property type="evidence" value="ECO:0007669"/>
    <property type="project" value="InterPro"/>
</dbReference>
<dbReference type="GO" id="GO:0047471">
    <property type="term" value="F:maltose alpha-D-glucosyltransferase activity"/>
    <property type="evidence" value="ECO:0007669"/>
    <property type="project" value="UniProtKB-EC"/>
</dbReference>
<evidence type="ECO:0000313" key="10">
    <source>
        <dbReference type="Proteomes" id="UP000269289"/>
    </source>
</evidence>
<accession>A0A3M2J3G4</accession>
<dbReference type="SUPFAM" id="SSF51011">
    <property type="entry name" value="Glycosyl hydrolase domain"/>
    <property type="match status" value="1"/>
</dbReference>
<evidence type="ECO:0000256" key="7">
    <source>
        <dbReference type="SAM" id="MobiDB-lite"/>
    </source>
</evidence>
<dbReference type="InterPro" id="IPR013780">
    <property type="entry name" value="Glyco_hydro_b"/>
</dbReference>
<keyword evidence="5 9" id="KW-0413">Isomerase</keyword>
<comment type="catalytic activity">
    <reaction evidence="1">
        <text>D-maltose = alpha,alpha-trehalose</text>
        <dbReference type="Rhea" id="RHEA:15145"/>
        <dbReference type="ChEBI" id="CHEBI:16551"/>
        <dbReference type="ChEBI" id="CHEBI:17306"/>
        <dbReference type="EC" id="5.4.99.16"/>
    </reaction>
</comment>
<dbReference type="Pfam" id="PF00128">
    <property type="entry name" value="Alpha-amylase"/>
    <property type="match status" value="2"/>
</dbReference>
<dbReference type="InterPro" id="IPR006047">
    <property type="entry name" value="GH13_cat_dom"/>
</dbReference>
<evidence type="ECO:0000256" key="1">
    <source>
        <dbReference type="ARBA" id="ARBA00001595"/>
    </source>
</evidence>
<dbReference type="NCBIfam" id="TIGR02456">
    <property type="entry name" value="treS_nterm"/>
    <property type="match status" value="1"/>
</dbReference>
<evidence type="ECO:0000256" key="3">
    <source>
        <dbReference type="ARBA" id="ARBA00022723"/>
    </source>
</evidence>
<keyword evidence="10" id="KW-1185">Reference proteome</keyword>
<comment type="caution">
    <text evidence="9">The sequence shown here is derived from an EMBL/GenBank/DDBJ whole genome shotgun (WGS) entry which is preliminary data.</text>
</comment>
<dbReference type="InterPro" id="IPR045857">
    <property type="entry name" value="O16G_dom_2"/>
</dbReference>
<dbReference type="InterPro" id="IPR006046">
    <property type="entry name" value="Alpha_amylase"/>
</dbReference>
<dbReference type="CDD" id="cd11334">
    <property type="entry name" value="AmyAc_TreS"/>
    <property type="match status" value="1"/>
</dbReference>
<comment type="catalytic activity">
    <reaction evidence="6">
        <text>Endohydrolysis of (1-&gt;4)-alpha-D-glucosidic linkages in polysaccharides containing three or more (1-&gt;4)-alpha-linked D-glucose units.</text>
        <dbReference type="EC" id="3.2.1.1"/>
    </reaction>
</comment>
<dbReference type="EMBL" id="RFFI01000112">
    <property type="protein sequence ID" value="RMI05098.1"/>
    <property type="molecule type" value="Genomic_DNA"/>
</dbReference>
<gene>
    <name evidence="9" type="primary">treS</name>
    <name evidence="9" type="ORF">EBM89_16525</name>
</gene>
<evidence type="ECO:0000256" key="4">
    <source>
        <dbReference type="ARBA" id="ARBA00022837"/>
    </source>
</evidence>
<dbReference type="Gene3D" id="3.90.400.10">
    <property type="entry name" value="Oligo-1,6-glucosidase, Domain 2"/>
    <property type="match status" value="1"/>
</dbReference>
<evidence type="ECO:0000259" key="8">
    <source>
        <dbReference type="SMART" id="SM00642"/>
    </source>
</evidence>
<dbReference type="Pfam" id="PF16657">
    <property type="entry name" value="Malt_amylase_C"/>
    <property type="match status" value="1"/>
</dbReference>
<dbReference type="Proteomes" id="UP000269289">
    <property type="component" value="Unassembled WGS sequence"/>
</dbReference>
<evidence type="ECO:0000313" key="9">
    <source>
        <dbReference type="EMBL" id="RMI05098.1"/>
    </source>
</evidence>
<dbReference type="InterPro" id="IPR017853">
    <property type="entry name" value="GH"/>
</dbReference>
<dbReference type="SMART" id="SM00642">
    <property type="entry name" value="Aamy"/>
    <property type="match status" value="1"/>
</dbReference>
<dbReference type="GO" id="GO:0004556">
    <property type="term" value="F:alpha-amylase activity"/>
    <property type="evidence" value="ECO:0007669"/>
    <property type="project" value="UniProtKB-UniRule"/>
</dbReference>
<dbReference type="Gene3D" id="2.60.40.1180">
    <property type="entry name" value="Golgi alpha-mannosidase II"/>
    <property type="match status" value="1"/>
</dbReference>
<dbReference type="PRINTS" id="PR00110">
    <property type="entry name" value="ALPHAAMYLASE"/>
</dbReference>
<dbReference type="GO" id="GO:0046872">
    <property type="term" value="F:metal ion binding"/>
    <property type="evidence" value="ECO:0007669"/>
    <property type="project" value="UniProtKB-KW"/>
</dbReference>
<dbReference type="InterPro" id="IPR032091">
    <property type="entry name" value="Malt_amylase-like_C"/>
</dbReference>
<proteinExistence type="inferred from homology"/>
<protein>
    <recommendedName>
        <fullName evidence="6">Alpha-amylase</fullName>
        <ecNumber evidence="6">3.2.1.1</ecNumber>
    </recommendedName>
</protein>
<dbReference type="GO" id="GO:0016740">
    <property type="term" value="F:transferase activity"/>
    <property type="evidence" value="ECO:0007669"/>
    <property type="project" value="UniProtKB-KW"/>
</dbReference>
<comment type="similarity">
    <text evidence="2">Belongs to the glycosyl hydrolase 13 family. TreS subfamily.</text>
</comment>
<keyword evidence="9" id="KW-0808">Transferase</keyword>
<reference evidence="9 10" key="1">
    <citation type="submission" date="2018-10" db="EMBL/GenBank/DDBJ databases">
        <title>Isolation, diversity and antifungal activity of actinobacteria from wheat.</title>
        <authorList>
            <person name="Han C."/>
        </authorList>
    </citation>
    <scope>NUCLEOTIDE SEQUENCE [LARGE SCALE GENOMIC DNA]</scope>
    <source>
        <strain evidence="9 10">NEAU-YY56</strain>
    </source>
</reference>
<dbReference type="SUPFAM" id="SSF51445">
    <property type="entry name" value="(Trans)glycosidases"/>
    <property type="match status" value="1"/>
</dbReference>
<dbReference type="InterPro" id="IPR012810">
    <property type="entry name" value="TreS/a-amylase_N"/>
</dbReference>
<dbReference type="FunFam" id="3.20.20.80:FF:000055">
    <property type="entry name" value="Trehalose synthase"/>
    <property type="match status" value="1"/>
</dbReference>
<organism evidence="9 10">
    <name type="scientific">Cellulomonas triticagri</name>
    <dbReference type="NCBI Taxonomy" id="2483352"/>
    <lineage>
        <taxon>Bacteria</taxon>
        <taxon>Bacillati</taxon>
        <taxon>Actinomycetota</taxon>
        <taxon>Actinomycetes</taxon>
        <taxon>Micrococcales</taxon>
        <taxon>Cellulomonadaceae</taxon>
        <taxon>Cellulomonas</taxon>
    </lineage>
</organism>
<keyword evidence="6" id="KW-0326">Glycosidase</keyword>
<dbReference type="OrthoDB" id="9043248at2"/>